<dbReference type="GO" id="GO:0031119">
    <property type="term" value="P:tRNA pseudouridine synthesis"/>
    <property type="evidence" value="ECO:0007669"/>
    <property type="project" value="TreeGrafter"/>
</dbReference>
<dbReference type="InterPro" id="IPR020103">
    <property type="entry name" value="PsdUridine_synth_cat_dom_sf"/>
</dbReference>
<evidence type="ECO:0000256" key="2">
    <source>
        <dbReference type="ARBA" id="ARBA00012787"/>
    </source>
</evidence>
<comment type="similarity">
    <text evidence="1">Belongs to the pseudouridine synthase Pus10 family.</text>
</comment>
<dbReference type="FunFam" id="3.30.70.3190:FF:000001">
    <property type="entry name" value="tRNA pseudouridine synthase Pus10"/>
    <property type="match status" value="1"/>
</dbReference>
<dbReference type="GO" id="GO:0003723">
    <property type="term" value="F:RNA binding"/>
    <property type="evidence" value="ECO:0007669"/>
    <property type="project" value="InterPro"/>
</dbReference>
<keyword evidence="9" id="KW-1185">Reference proteome</keyword>
<dbReference type="FunFam" id="3.30.70.2510:FF:000001">
    <property type="entry name" value="tRNA pseudouridine synthase Pus10"/>
    <property type="match status" value="1"/>
</dbReference>
<dbReference type="SUPFAM" id="SSF55120">
    <property type="entry name" value="Pseudouridine synthase"/>
    <property type="match status" value="1"/>
</dbReference>
<dbReference type="WBParaSite" id="TMUE_2000006994.1">
    <property type="protein sequence ID" value="TMUE_2000006994.1"/>
    <property type="gene ID" value="WBGene00286125"/>
</dbReference>
<dbReference type="PANTHER" id="PTHR21568">
    <property type="entry name" value="TRNA PSEUDOURIDINE SYNTHASE PUS10"/>
    <property type="match status" value="1"/>
</dbReference>
<dbReference type="AlphaFoldDB" id="A0A5S6QIK3"/>
<proteinExistence type="inferred from homology"/>
<dbReference type="InterPro" id="IPR039894">
    <property type="entry name" value="Pus10-like"/>
</dbReference>
<evidence type="ECO:0000256" key="1">
    <source>
        <dbReference type="ARBA" id="ARBA00009652"/>
    </source>
</evidence>
<evidence type="ECO:0000256" key="7">
    <source>
        <dbReference type="ARBA" id="ARBA00083669"/>
    </source>
</evidence>
<sequence length="443" mass="49447">MLSVVDQPCIMEDPVTDAITEQSFNDHCLCKYTCVSDAFLSSVEACKTIPAKPDDAVVVGRDSLLTESLLIENYKVSNFKLLAEVPICFSVRDRLVDRDVSQYTWKELLRSALVRLVEIQTGFQHDTNGKLAICCTFTNKAEDERLFALVKSLTGDEISTLGKAKVQAFIDKLDANQRNELASQLRLVREVVLCEHQAKLRTEATLLAGRYVKFSRHLYQTPWLLCDGTAFVGCVQDYLAKVLKVRLRCDDISFSAGGREDVDVRMLGSGRPFVVQCMGCRECNLSELDIQQIQSAVNASTKDISIAGLRMVTKEEFANLKSCETEKRKTYFALCRASGPVGTAQLSKLISLAPLKIEQKTPTRVLHRRTLATRSRSIENIHAWRGQEECDFFILITTEAGTYVKEFVHGDFGRTIPNVSDVLGVPVDLVELDVQSVDLSKAL</sequence>
<evidence type="ECO:0000256" key="5">
    <source>
        <dbReference type="ARBA" id="ARBA00075270"/>
    </source>
</evidence>
<dbReference type="Gene3D" id="3.30.70.3190">
    <property type="match status" value="1"/>
</dbReference>
<dbReference type="STRING" id="70415.A0A5S6QIK3"/>
<dbReference type="PANTHER" id="PTHR21568:SF0">
    <property type="entry name" value="TRNA PSEUDOURIDINE SYNTHASE PUS10"/>
    <property type="match status" value="1"/>
</dbReference>
<evidence type="ECO:0000313" key="9">
    <source>
        <dbReference type="Proteomes" id="UP000046395"/>
    </source>
</evidence>
<name>A0A5S6QIK3_TRIMR</name>
<dbReference type="InterPro" id="IPR048741">
    <property type="entry name" value="Pus10-like_C"/>
</dbReference>
<dbReference type="GO" id="GO:0160148">
    <property type="term" value="F:tRNA pseudouridine(55) synthase activity"/>
    <property type="evidence" value="ECO:0007669"/>
    <property type="project" value="UniProtKB-EC"/>
</dbReference>
<keyword evidence="3" id="KW-0819">tRNA processing</keyword>
<evidence type="ECO:0000313" key="10">
    <source>
        <dbReference type="WBParaSite" id="TMUE_2000006994.1"/>
    </source>
</evidence>
<evidence type="ECO:0000256" key="4">
    <source>
        <dbReference type="ARBA" id="ARBA00023235"/>
    </source>
</evidence>
<feature type="domain" description="Pus10-like C-terminal" evidence="8">
    <location>
        <begin position="207"/>
        <end position="438"/>
    </location>
</feature>
<accession>A0A5S6QIK3</accession>
<protein>
    <recommendedName>
        <fullName evidence="2">tRNA pseudouridine(55) synthase</fullName>
        <ecNumber evidence="2">5.4.99.25</ecNumber>
    </recommendedName>
    <alternativeName>
        <fullName evidence="7">tRNA pseudouridine 55 synthase</fullName>
    </alternativeName>
    <alternativeName>
        <fullName evidence="5">tRNA pseudouridylate synthase</fullName>
    </alternativeName>
    <alternativeName>
        <fullName evidence="6">tRNA-uridine isomerase</fullName>
    </alternativeName>
</protein>
<evidence type="ECO:0000259" key="8">
    <source>
        <dbReference type="Pfam" id="PF21238"/>
    </source>
</evidence>
<organism evidence="9 10">
    <name type="scientific">Trichuris muris</name>
    <name type="common">Mouse whipworm</name>
    <dbReference type="NCBI Taxonomy" id="70415"/>
    <lineage>
        <taxon>Eukaryota</taxon>
        <taxon>Metazoa</taxon>
        <taxon>Ecdysozoa</taxon>
        <taxon>Nematoda</taxon>
        <taxon>Enoplea</taxon>
        <taxon>Dorylaimia</taxon>
        <taxon>Trichinellida</taxon>
        <taxon>Trichuridae</taxon>
        <taxon>Trichuris</taxon>
    </lineage>
</organism>
<dbReference type="Gene3D" id="3.30.70.2510">
    <property type="match status" value="1"/>
</dbReference>
<dbReference type="EC" id="5.4.99.25" evidence="2"/>
<dbReference type="Pfam" id="PF21238">
    <property type="entry name" value="Pus10_C"/>
    <property type="match status" value="1"/>
</dbReference>
<dbReference type="Proteomes" id="UP000046395">
    <property type="component" value="Unassembled WGS sequence"/>
</dbReference>
<reference evidence="10" key="1">
    <citation type="submission" date="2019-12" db="UniProtKB">
        <authorList>
            <consortium name="WormBaseParasite"/>
        </authorList>
    </citation>
    <scope>IDENTIFICATION</scope>
</reference>
<keyword evidence="4" id="KW-0413">Isomerase</keyword>
<evidence type="ECO:0000256" key="6">
    <source>
        <dbReference type="ARBA" id="ARBA00079393"/>
    </source>
</evidence>
<evidence type="ECO:0000256" key="3">
    <source>
        <dbReference type="ARBA" id="ARBA00022694"/>
    </source>
</evidence>